<reference evidence="1 2" key="1">
    <citation type="submission" date="2023-07" db="EMBL/GenBank/DDBJ databases">
        <title>Genomic Encyclopedia of Type Strains, Phase IV (KMG-IV): sequencing the most valuable type-strain genomes for metagenomic binning, comparative biology and taxonomic classification.</title>
        <authorList>
            <person name="Goeker M."/>
        </authorList>
    </citation>
    <scope>NUCLEOTIDE SEQUENCE [LARGE SCALE GENOMIC DNA]</scope>
    <source>
        <strain evidence="1 2">DSM 17740</strain>
    </source>
</reference>
<accession>A0ABU0CX82</accession>
<proteinExistence type="predicted"/>
<dbReference type="RefSeq" id="WP_307342432.1">
    <property type="nucleotide sequence ID" value="NZ_JAUSUQ010000015.1"/>
</dbReference>
<evidence type="ECO:0000313" key="1">
    <source>
        <dbReference type="EMBL" id="MDQ0340579.1"/>
    </source>
</evidence>
<keyword evidence="2" id="KW-1185">Reference proteome</keyword>
<evidence type="ECO:0000313" key="2">
    <source>
        <dbReference type="Proteomes" id="UP001232445"/>
    </source>
</evidence>
<dbReference type="EMBL" id="JAUSUQ010000015">
    <property type="protein sequence ID" value="MDQ0340579.1"/>
    <property type="molecule type" value="Genomic_DNA"/>
</dbReference>
<protein>
    <submittedName>
        <fullName evidence="1">Uncharacterized protein</fullName>
    </submittedName>
</protein>
<organism evidence="1 2">
    <name type="scientific">Caldalkalibacillus uzonensis</name>
    <dbReference type="NCBI Taxonomy" id="353224"/>
    <lineage>
        <taxon>Bacteria</taxon>
        <taxon>Bacillati</taxon>
        <taxon>Bacillota</taxon>
        <taxon>Bacilli</taxon>
        <taxon>Bacillales</taxon>
        <taxon>Bacillaceae</taxon>
        <taxon>Caldalkalibacillus</taxon>
    </lineage>
</organism>
<sequence>MQWDEVRRLYPDKWVQLEANSSYIDKNKKIIKDVTVIRSIDNDLEATKLLLKCSGDTFVYHTSKPQIVMNVIRKPSYRGHKLQ</sequence>
<comment type="caution">
    <text evidence="1">The sequence shown here is derived from an EMBL/GenBank/DDBJ whole genome shotgun (WGS) entry which is preliminary data.</text>
</comment>
<name>A0ABU0CX82_9BACI</name>
<dbReference type="Proteomes" id="UP001232445">
    <property type="component" value="Unassembled WGS sequence"/>
</dbReference>
<gene>
    <name evidence="1" type="ORF">J2S00_003403</name>
</gene>